<proteinExistence type="predicted"/>
<comment type="function">
    <text evidence="1">Catalyzes the rearrangement of 1-deoxy-D-xylulose 5-phosphate (DXP) to produce the thiazole phosphate moiety of thiamine. Sulfur is provided by the thiocarboxylate moiety of the carrier protein ThiS. In vitro, sulfur can be provided by H(2)S.</text>
</comment>
<dbReference type="InterPro" id="IPR013785">
    <property type="entry name" value="Aldolase_TIM"/>
</dbReference>
<evidence type="ECO:0000256" key="5">
    <source>
        <dbReference type="ARBA" id="ARBA00022977"/>
    </source>
</evidence>
<dbReference type="EMBL" id="MABE01000540">
    <property type="protein sequence ID" value="OUS39612.1"/>
    <property type="molecule type" value="Genomic_DNA"/>
</dbReference>
<gene>
    <name evidence="9" type="ORF">A9R00_09350</name>
</gene>
<dbReference type="EC" id="2.8.1.10" evidence="3"/>
<dbReference type="AlphaFoldDB" id="A0A1Y5HX28"/>
<protein>
    <recommendedName>
        <fullName evidence="3">thiazole synthase</fullName>
        <ecNumber evidence="3">2.8.1.10</ecNumber>
    </recommendedName>
</protein>
<keyword evidence="6" id="KW-0704">Schiff base</keyword>
<comment type="catalytic activity">
    <reaction evidence="7">
        <text>[ThiS sulfur-carrier protein]-C-terminal-Gly-aminoethanethioate + 2-iminoacetate + 1-deoxy-D-xylulose 5-phosphate = [ThiS sulfur-carrier protein]-C-terminal Gly-Gly + 2-[(2R,5Z)-2-carboxy-4-methylthiazol-5(2H)-ylidene]ethyl phosphate + 2 H2O + H(+)</text>
        <dbReference type="Rhea" id="RHEA:26297"/>
        <dbReference type="Rhea" id="RHEA-COMP:12909"/>
        <dbReference type="Rhea" id="RHEA-COMP:19908"/>
        <dbReference type="ChEBI" id="CHEBI:15377"/>
        <dbReference type="ChEBI" id="CHEBI:15378"/>
        <dbReference type="ChEBI" id="CHEBI:57792"/>
        <dbReference type="ChEBI" id="CHEBI:62899"/>
        <dbReference type="ChEBI" id="CHEBI:77846"/>
        <dbReference type="ChEBI" id="CHEBI:90778"/>
        <dbReference type="ChEBI" id="CHEBI:232372"/>
        <dbReference type="EC" id="2.8.1.10"/>
    </reaction>
</comment>
<dbReference type="InterPro" id="IPR008867">
    <property type="entry name" value="ThiG"/>
</dbReference>
<evidence type="ECO:0000256" key="6">
    <source>
        <dbReference type="ARBA" id="ARBA00023270"/>
    </source>
</evidence>
<evidence type="ECO:0000256" key="2">
    <source>
        <dbReference type="ARBA" id="ARBA00004948"/>
    </source>
</evidence>
<dbReference type="UniPathway" id="UPA00060"/>
<dbReference type="InterPro" id="IPR033983">
    <property type="entry name" value="Thiazole_synthase_ThiG"/>
</dbReference>
<comment type="caution">
    <text evidence="9">The sequence shown here is derived from an EMBL/GenBank/DDBJ whole genome shotgun (WGS) entry which is preliminary data.</text>
</comment>
<feature type="non-terminal residue" evidence="9">
    <location>
        <position position="140"/>
    </location>
</feature>
<evidence type="ECO:0000256" key="4">
    <source>
        <dbReference type="ARBA" id="ARBA00022679"/>
    </source>
</evidence>
<organism evidence="9 10">
    <name type="scientific">Oleispira antarctica</name>
    <dbReference type="NCBI Taxonomy" id="188908"/>
    <lineage>
        <taxon>Bacteria</taxon>
        <taxon>Pseudomonadati</taxon>
        <taxon>Pseudomonadota</taxon>
        <taxon>Gammaproteobacteria</taxon>
        <taxon>Oceanospirillales</taxon>
        <taxon>Oceanospirillaceae</taxon>
        <taxon>Oleispira</taxon>
    </lineage>
</organism>
<dbReference type="GO" id="GO:0009229">
    <property type="term" value="P:thiamine diphosphate biosynthetic process"/>
    <property type="evidence" value="ECO:0007669"/>
    <property type="project" value="UniProtKB-UniPathway"/>
</dbReference>
<dbReference type="Gene3D" id="3.20.20.70">
    <property type="entry name" value="Aldolase class I"/>
    <property type="match status" value="1"/>
</dbReference>
<reference evidence="10" key="1">
    <citation type="journal article" date="2017" name="Proc. Natl. Acad. Sci. U.S.A.">
        <title>Simulation of Deepwater Horizon oil plume reveals substrate specialization within a complex community of hydrocarbon degraders.</title>
        <authorList>
            <person name="Hu P."/>
            <person name="Dubinsky E.A."/>
            <person name="Probst A.J."/>
            <person name="Wang J."/>
            <person name="Sieber C.M.K."/>
            <person name="Tom L.M."/>
            <person name="Gardinali P."/>
            <person name="Banfield J.F."/>
            <person name="Atlas R.M."/>
            <person name="Andersen G.L."/>
        </authorList>
    </citation>
    <scope>NUCLEOTIDE SEQUENCE [LARGE SCALE GENOMIC DNA]</scope>
</reference>
<keyword evidence="4" id="KW-0808">Transferase</keyword>
<dbReference type="Pfam" id="PF05690">
    <property type="entry name" value="ThiG"/>
    <property type="match status" value="1"/>
</dbReference>
<comment type="pathway">
    <text evidence="2">Cofactor biosynthesis; thiamine diphosphate biosynthesis.</text>
</comment>
<evidence type="ECO:0000256" key="3">
    <source>
        <dbReference type="ARBA" id="ARBA00011960"/>
    </source>
</evidence>
<evidence type="ECO:0000313" key="10">
    <source>
        <dbReference type="Proteomes" id="UP000227088"/>
    </source>
</evidence>
<dbReference type="PANTHER" id="PTHR34266">
    <property type="entry name" value="THIAZOLE SYNTHASE"/>
    <property type="match status" value="1"/>
</dbReference>
<dbReference type="Proteomes" id="UP000227088">
    <property type="component" value="Unassembled WGS sequence"/>
</dbReference>
<evidence type="ECO:0000259" key="8">
    <source>
        <dbReference type="Pfam" id="PF05690"/>
    </source>
</evidence>
<dbReference type="SUPFAM" id="SSF110399">
    <property type="entry name" value="ThiG-like"/>
    <property type="match status" value="1"/>
</dbReference>
<keyword evidence="5" id="KW-0784">Thiamine biosynthesis</keyword>
<dbReference type="PANTHER" id="PTHR34266:SF2">
    <property type="entry name" value="THIAZOLE SYNTHASE"/>
    <property type="match status" value="1"/>
</dbReference>
<accession>A0A1Y5HX28</accession>
<name>A0A1Y5HX28_OLEAN</name>
<evidence type="ECO:0000256" key="1">
    <source>
        <dbReference type="ARBA" id="ARBA00002834"/>
    </source>
</evidence>
<sequence length="140" mass="15392">MTGSNMNQSSDSLKLYDQTLSSRLLIGTALYPSPDIMAQAISASGSEMVTLSLRRQDPSNNQGQAIWQHIQKSDCVLLPNTAGCHSAQEAITLAEMSREMFNTDFIKLEVIGDDYNLQPDPFETVKAAEILIKKGFKVLP</sequence>
<evidence type="ECO:0000256" key="7">
    <source>
        <dbReference type="ARBA" id="ARBA00049897"/>
    </source>
</evidence>
<feature type="domain" description="Thiazole synthase ThiG" evidence="8">
    <location>
        <begin position="15"/>
        <end position="140"/>
    </location>
</feature>
<dbReference type="GO" id="GO:1990107">
    <property type="term" value="F:thiazole synthase activity"/>
    <property type="evidence" value="ECO:0007669"/>
    <property type="project" value="UniProtKB-EC"/>
</dbReference>
<evidence type="ECO:0000313" key="9">
    <source>
        <dbReference type="EMBL" id="OUS39612.1"/>
    </source>
</evidence>